<keyword evidence="2" id="KW-1185">Reference proteome</keyword>
<reference evidence="3" key="1">
    <citation type="submission" date="2025-08" db="UniProtKB">
        <authorList>
            <consortium name="RefSeq"/>
        </authorList>
    </citation>
    <scope>IDENTIFICATION</scope>
    <source>
        <tissue evidence="3">Testes</tissue>
    </source>
</reference>
<organism evidence="2 3">
    <name type="scientific">Saccoglossus kowalevskii</name>
    <name type="common">Acorn worm</name>
    <dbReference type="NCBI Taxonomy" id="10224"/>
    <lineage>
        <taxon>Eukaryota</taxon>
        <taxon>Metazoa</taxon>
        <taxon>Hemichordata</taxon>
        <taxon>Enteropneusta</taxon>
        <taxon>Harrimaniidae</taxon>
        <taxon>Saccoglossus</taxon>
    </lineage>
</organism>
<dbReference type="SUPFAM" id="SSF82544">
    <property type="entry name" value="GckA/TtuD-like"/>
    <property type="match status" value="1"/>
</dbReference>
<gene>
    <name evidence="3" type="primary">LOC102805439</name>
</gene>
<dbReference type="Gene3D" id="3.40.50.10180">
    <property type="entry name" value="Glycerate kinase, MOFRL-like N-terminal domain"/>
    <property type="match status" value="1"/>
</dbReference>
<evidence type="ECO:0000259" key="1">
    <source>
        <dbReference type="Pfam" id="PF13660"/>
    </source>
</evidence>
<dbReference type="PANTHER" id="PTHR12227">
    <property type="entry name" value="GLYCERATE KINASE"/>
    <property type="match status" value="1"/>
</dbReference>
<dbReference type="PANTHER" id="PTHR12227:SF0">
    <property type="entry name" value="GLYCERATE KINASE"/>
    <property type="match status" value="1"/>
</dbReference>
<dbReference type="InterPro" id="IPR039760">
    <property type="entry name" value="MOFRL_protein"/>
</dbReference>
<name>A0ABM0MNR2_SACKO</name>
<dbReference type="Pfam" id="PF13660">
    <property type="entry name" value="DUF4147"/>
    <property type="match status" value="1"/>
</dbReference>
<dbReference type="InterPro" id="IPR038614">
    <property type="entry name" value="GK_N_sf"/>
</dbReference>
<evidence type="ECO:0000313" key="2">
    <source>
        <dbReference type="Proteomes" id="UP000694865"/>
    </source>
</evidence>
<dbReference type="GeneID" id="102805439"/>
<sequence>MLSIFARYIKLTTSCPFLGMSRELRQDAVSIFNAGIDAVLPHQMVRNALCVNGNKLYVDNTTYTLNHNVNIVAFGKAVIGMVSAVDSILNDHIVGGVASVPLGITKDLIHANKRELLPRKESKIKIIEGGENNLPDDNSFQAANEINDIACNLKEDDLLVVLISG</sequence>
<dbReference type="RefSeq" id="XP_006821653.1">
    <property type="nucleotide sequence ID" value="XM_006821590.1"/>
</dbReference>
<dbReference type="InterPro" id="IPR025286">
    <property type="entry name" value="MOFRL_assoc_dom"/>
</dbReference>
<proteinExistence type="predicted"/>
<feature type="domain" description="MOFRL-associated" evidence="1">
    <location>
        <begin position="28"/>
        <end position="165"/>
    </location>
</feature>
<dbReference type="Proteomes" id="UP000694865">
    <property type="component" value="Unplaced"/>
</dbReference>
<protein>
    <submittedName>
        <fullName evidence="3">Glycerate kinase-like</fullName>
    </submittedName>
</protein>
<accession>A0ABM0MNR2</accession>
<evidence type="ECO:0000313" key="3">
    <source>
        <dbReference type="RefSeq" id="XP_006821653.1"/>
    </source>
</evidence>